<proteinExistence type="predicted"/>
<dbReference type="EMBL" id="JAGRQH010000001">
    <property type="protein sequence ID" value="MBR0558810.1"/>
    <property type="molecule type" value="Genomic_DNA"/>
</dbReference>
<keyword evidence="1" id="KW-0472">Membrane</keyword>
<keyword evidence="1" id="KW-0812">Transmembrane</keyword>
<organism evidence="2 3">
    <name type="scientific">Neokomagataea anthophila</name>
    <dbReference type="NCBI Taxonomy" id="2826925"/>
    <lineage>
        <taxon>Bacteria</taxon>
        <taxon>Pseudomonadati</taxon>
        <taxon>Pseudomonadota</taxon>
        <taxon>Alphaproteobacteria</taxon>
        <taxon>Acetobacterales</taxon>
        <taxon>Acetobacteraceae</taxon>
        <taxon>Neokomagataea</taxon>
    </lineage>
</organism>
<evidence type="ECO:0000313" key="2">
    <source>
        <dbReference type="EMBL" id="MBR0558810.1"/>
    </source>
</evidence>
<keyword evidence="1" id="KW-1133">Transmembrane helix</keyword>
<name>A0ABS5E4H4_9PROT</name>
<dbReference type="RefSeq" id="WP_211680337.1">
    <property type="nucleotide sequence ID" value="NZ_JAGRQH010000001.1"/>
</dbReference>
<comment type="caution">
    <text evidence="2">The sequence shown here is derived from an EMBL/GenBank/DDBJ whole genome shotgun (WGS) entry which is preliminary data.</text>
</comment>
<reference evidence="2 3" key="1">
    <citation type="submission" date="2021-04" db="EMBL/GenBank/DDBJ databases">
        <title>The complete genome sequence of Neokomagataea sp. TBRC 2177.</title>
        <authorList>
            <person name="Charoenyingcharoen P."/>
            <person name="Yukphan P."/>
        </authorList>
    </citation>
    <scope>NUCLEOTIDE SEQUENCE [LARGE SCALE GENOMIC DNA]</scope>
    <source>
        <strain evidence="2 3">TBRC 2177</strain>
    </source>
</reference>
<accession>A0ABS5E4H4</accession>
<keyword evidence="3" id="KW-1185">Reference proteome</keyword>
<evidence type="ECO:0000313" key="3">
    <source>
        <dbReference type="Proteomes" id="UP000677812"/>
    </source>
</evidence>
<sequence length="161" mass="19445">MENTSFGVFSFLKQSWTLPYLFRRDVFWFFIFLFGQDIGFSVIGHFFPQSEWHRSELFIRYFNIFVVFLSFIKSCLCTVIINRAFLTKEKGFCLIKMDLGSLYFYLFSILSGLFYSYMNKIINFVHDNINVEYFFIVTLMAIFYIVFKLCYDHLYGEMEHV</sequence>
<evidence type="ECO:0000256" key="1">
    <source>
        <dbReference type="SAM" id="Phobius"/>
    </source>
</evidence>
<feature type="transmembrane region" description="Helical" evidence="1">
    <location>
        <begin position="59"/>
        <end position="81"/>
    </location>
</feature>
<feature type="transmembrane region" description="Helical" evidence="1">
    <location>
        <begin position="102"/>
        <end position="118"/>
    </location>
</feature>
<feature type="transmembrane region" description="Helical" evidence="1">
    <location>
        <begin position="133"/>
        <end position="151"/>
    </location>
</feature>
<dbReference type="Proteomes" id="UP000677812">
    <property type="component" value="Unassembled WGS sequence"/>
</dbReference>
<feature type="transmembrane region" description="Helical" evidence="1">
    <location>
        <begin position="26"/>
        <end position="47"/>
    </location>
</feature>
<gene>
    <name evidence="2" type="ORF">KB213_01870</name>
</gene>
<protein>
    <submittedName>
        <fullName evidence="2">Uncharacterized protein</fullName>
    </submittedName>
</protein>